<accession>A0ABS8Y1A7</accession>
<dbReference type="Proteomes" id="UP001200741">
    <property type="component" value="Unassembled WGS sequence"/>
</dbReference>
<gene>
    <name evidence="1" type="ORF">LXT13_20885</name>
</gene>
<proteinExistence type="predicted"/>
<evidence type="ECO:0008006" key="3">
    <source>
        <dbReference type="Google" id="ProtNLM"/>
    </source>
</evidence>
<dbReference type="RefSeq" id="WP_233373979.1">
    <property type="nucleotide sequence ID" value="NZ_JAJTWU010000008.1"/>
</dbReference>
<comment type="caution">
    <text evidence="1">The sequence shown here is derived from an EMBL/GenBank/DDBJ whole genome shotgun (WGS) entry which is preliminary data.</text>
</comment>
<reference evidence="1 2" key="1">
    <citation type="submission" date="2021-12" db="EMBL/GenBank/DDBJ databases">
        <title>Genome seq of P8.</title>
        <authorList>
            <person name="Seo T."/>
        </authorList>
    </citation>
    <scope>NUCLEOTIDE SEQUENCE [LARGE SCALE GENOMIC DNA]</scope>
    <source>
        <strain evidence="1 2">P8</strain>
    </source>
</reference>
<sequence length="62" mass="7166">MQSRPTFQPEIPARQQRGNVVRITPERLRAFLAKEGQHVVVEPLTDELAWEGTEIDVRRTVL</sequence>
<evidence type="ECO:0000313" key="1">
    <source>
        <dbReference type="EMBL" id="MCE4556857.1"/>
    </source>
</evidence>
<protein>
    <recommendedName>
        <fullName evidence="3">AbrB/MazE/SpoVT family DNA-binding domain-containing protein</fullName>
    </recommendedName>
</protein>
<dbReference type="EMBL" id="JAJTWU010000008">
    <property type="protein sequence ID" value="MCE4556857.1"/>
    <property type="molecule type" value="Genomic_DNA"/>
</dbReference>
<organism evidence="1 2">
    <name type="scientific">Pelomonas cellulosilytica</name>
    <dbReference type="NCBI Taxonomy" id="2906762"/>
    <lineage>
        <taxon>Bacteria</taxon>
        <taxon>Pseudomonadati</taxon>
        <taxon>Pseudomonadota</taxon>
        <taxon>Betaproteobacteria</taxon>
        <taxon>Burkholderiales</taxon>
        <taxon>Sphaerotilaceae</taxon>
        <taxon>Roseateles</taxon>
    </lineage>
</organism>
<keyword evidence="2" id="KW-1185">Reference proteome</keyword>
<evidence type="ECO:0000313" key="2">
    <source>
        <dbReference type="Proteomes" id="UP001200741"/>
    </source>
</evidence>
<name>A0ABS8Y1A7_9BURK</name>